<keyword evidence="3 6" id="KW-0812">Transmembrane</keyword>
<dbReference type="PANTHER" id="PTHR43478">
    <property type="entry name" value="NA+/H+ ANTIPORTER-RELATED"/>
    <property type="match status" value="1"/>
</dbReference>
<feature type="transmembrane region" description="Helical" evidence="6">
    <location>
        <begin position="167"/>
        <end position="190"/>
    </location>
</feature>
<evidence type="ECO:0000256" key="4">
    <source>
        <dbReference type="ARBA" id="ARBA00022989"/>
    </source>
</evidence>
<dbReference type="RefSeq" id="WP_163966595.1">
    <property type="nucleotide sequence ID" value="NZ_JAAGNX010000003.1"/>
</dbReference>
<comment type="caution">
    <text evidence="8">The sequence shown here is derived from an EMBL/GenBank/DDBJ whole genome shotgun (WGS) entry which is preliminary data.</text>
</comment>
<evidence type="ECO:0000256" key="1">
    <source>
        <dbReference type="ARBA" id="ARBA00004651"/>
    </source>
</evidence>
<feature type="transmembrane region" description="Helical" evidence="6">
    <location>
        <begin position="211"/>
        <end position="236"/>
    </location>
</feature>
<feature type="transmembrane region" description="Helical" evidence="6">
    <location>
        <begin position="488"/>
        <end position="506"/>
    </location>
</feature>
<dbReference type="AlphaFoldDB" id="A0A6B2M3E3"/>
<feature type="transmembrane region" description="Helical" evidence="6">
    <location>
        <begin position="346"/>
        <end position="369"/>
    </location>
</feature>
<feature type="transmembrane region" description="Helical" evidence="6">
    <location>
        <begin position="390"/>
        <end position="408"/>
    </location>
</feature>
<feature type="transmembrane region" description="Helical" evidence="6">
    <location>
        <begin position="87"/>
        <end position="106"/>
    </location>
</feature>
<dbReference type="InterPro" id="IPR018461">
    <property type="entry name" value="Na/H_Antiport_NhaC-like_C"/>
</dbReference>
<dbReference type="EMBL" id="JAAGNX010000003">
    <property type="protein sequence ID" value="NDV63273.1"/>
    <property type="molecule type" value="Genomic_DNA"/>
</dbReference>
<dbReference type="GO" id="GO:0005886">
    <property type="term" value="C:plasma membrane"/>
    <property type="evidence" value="ECO:0007669"/>
    <property type="project" value="UniProtKB-SubCell"/>
</dbReference>
<keyword evidence="2" id="KW-1003">Cell membrane</keyword>
<accession>A0A6B2M3E3</accession>
<dbReference type="Proteomes" id="UP000478417">
    <property type="component" value="Unassembled WGS sequence"/>
</dbReference>
<evidence type="ECO:0000256" key="6">
    <source>
        <dbReference type="SAM" id="Phobius"/>
    </source>
</evidence>
<sequence>MMKGKRLIWLLAGIAVVTALIEIAGLGMASIWPSVAALLLVFTTRNVLMGLLGGALIGTVLLVDGQLWLVPLQLVERHLLPNFGSSWKSGAILFTLILGGFVHLLERGGVLQALLTRLLHGRSKRKVEAGAGLFGLVCFFDGLANSLMVGRLFQPLAANAGVSRVRLAYIVDTTSAAVACLAFISTWIAYQLAMIREGFILAGQEANAEPYHLFFASLPHNYYAWFALLLMGFAIWKQWNFGPMKAAEETQPDSGGIDLPEEAFKGALWRAWIPVAALLAIIFVGIYTDGVHRAGKALLPLTFDKLAMSFAEANVPAILIIGSAVGALLAWWFLPRSVLKKGETGGGVFMEGMIQLFQPVLILIMAWMLSSTLKDLQAADYLGELLGDRIPVSLFPLAVFLTGSLVAFTTGTSWGTMGLLMPLAIPLGFSISGGDYAEGMRVMPMVVGAVFSGAVFGDHCSPISDTTIVSSMACGIDPMDHVRTQLPYALLAAMAAATLGFLGVGILGGPAWASPLAALVFAAMLVVFSSIWGEKASKA</sequence>
<protein>
    <recommendedName>
        <fullName evidence="7">Na+/H+ antiporter NhaC-like C-terminal domain-containing protein</fullName>
    </recommendedName>
</protein>
<gene>
    <name evidence="8" type="ORF">G0Q06_12475</name>
</gene>
<evidence type="ECO:0000256" key="5">
    <source>
        <dbReference type="ARBA" id="ARBA00023136"/>
    </source>
</evidence>
<evidence type="ECO:0000256" key="3">
    <source>
        <dbReference type="ARBA" id="ARBA00022692"/>
    </source>
</evidence>
<keyword evidence="5 6" id="KW-0472">Membrane</keyword>
<name>A0A6B2M3E3_9BACT</name>
<dbReference type="Pfam" id="PF03553">
    <property type="entry name" value="Na_H_antiporter"/>
    <property type="match status" value="1"/>
</dbReference>
<evidence type="ECO:0000313" key="8">
    <source>
        <dbReference type="EMBL" id="NDV63273.1"/>
    </source>
</evidence>
<keyword evidence="9" id="KW-1185">Reference proteome</keyword>
<keyword evidence="4 6" id="KW-1133">Transmembrane helix</keyword>
<evidence type="ECO:0000259" key="7">
    <source>
        <dbReference type="Pfam" id="PF03553"/>
    </source>
</evidence>
<feature type="transmembrane region" description="Helical" evidence="6">
    <location>
        <begin position="55"/>
        <end position="75"/>
    </location>
</feature>
<evidence type="ECO:0000256" key="2">
    <source>
        <dbReference type="ARBA" id="ARBA00022475"/>
    </source>
</evidence>
<feature type="transmembrane region" description="Helical" evidence="6">
    <location>
        <begin position="29"/>
        <end position="48"/>
    </location>
</feature>
<feature type="transmembrane region" description="Helical" evidence="6">
    <location>
        <begin position="127"/>
        <end position="147"/>
    </location>
</feature>
<proteinExistence type="predicted"/>
<comment type="subcellular location">
    <subcellularLocation>
        <location evidence="1">Cell membrane</location>
        <topology evidence="1">Multi-pass membrane protein</topology>
    </subcellularLocation>
</comment>
<reference evidence="8 9" key="1">
    <citation type="submission" date="2020-02" db="EMBL/GenBank/DDBJ databases">
        <title>Albibacoteraceae fam. nov., the first described family within the subdivision 4 Verrucomicrobia.</title>
        <authorList>
            <person name="Xi F."/>
        </authorList>
    </citation>
    <scope>NUCLEOTIDE SEQUENCE [LARGE SCALE GENOMIC DNA]</scope>
    <source>
        <strain evidence="8 9">CK1056</strain>
    </source>
</reference>
<feature type="transmembrane region" description="Helical" evidence="6">
    <location>
        <begin position="512"/>
        <end position="533"/>
    </location>
</feature>
<feature type="domain" description="Na+/H+ antiporter NhaC-like C-terminal" evidence="7">
    <location>
        <begin position="179"/>
        <end position="503"/>
    </location>
</feature>
<dbReference type="PANTHER" id="PTHR43478:SF1">
    <property type="entry name" value="NA+_H+ ANTIPORTER NHAC-LIKE C-TERMINAL DOMAIN-CONTAINING PROTEIN"/>
    <property type="match status" value="1"/>
</dbReference>
<feature type="transmembrane region" description="Helical" evidence="6">
    <location>
        <begin position="313"/>
        <end position="334"/>
    </location>
</feature>
<organism evidence="8 9">
    <name type="scientific">Oceanipulchritudo coccoides</name>
    <dbReference type="NCBI Taxonomy" id="2706888"/>
    <lineage>
        <taxon>Bacteria</taxon>
        <taxon>Pseudomonadati</taxon>
        <taxon>Verrucomicrobiota</taxon>
        <taxon>Opitutia</taxon>
        <taxon>Puniceicoccales</taxon>
        <taxon>Oceanipulchritudinaceae</taxon>
        <taxon>Oceanipulchritudo</taxon>
    </lineage>
</organism>
<evidence type="ECO:0000313" key="9">
    <source>
        <dbReference type="Proteomes" id="UP000478417"/>
    </source>
</evidence>
<feature type="transmembrane region" description="Helical" evidence="6">
    <location>
        <begin position="271"/>
        <end position="292"/>
    </location>
</feature>